<dbReference type="InterPro" id="IPR003018">
    <property type="entry name" value="GAF"/>
</dbReference>
<name>K7QVG9_THEOS</name>
<dbReference type="Gene3D" id="3.30.565.10">
    <property type="entry name" value="Histidine kinase-like ATPase, C-terminal domain"/>
    <property type="match status" value="1"/>
</dbReference>
<dbReference type="InterPro" id="IPR036890">
    <property type="entry name" value="HATPase_C_sf"/>
</dbReference>
<dbReference type="PANTHER" id="PTHR43711">
    <property type="entry name" value="TWO-COMPONENT HISTIDINE KINASE"/>
    <property type="match status" value="1"/>
</dbReference>
<accession>K7QVG9</accession>
<evidence type="ECO:0000313" key="10">
    <source>
        <dbReference type="EMBL" id="AFV76536.1"/>
    </source>
</evidence>
<dbReference type="Pfam" id="PF13185">
    <property type="entry name" value="GAF_2"/>
    <property type="match status" value="1"/>
</dbReference>
<dbReference type="PRINTS" id="PR00344">
    <property type="entry name" value="BCTRLSENSOR"/>
</dbReference>
<dbReference type="STRING" id="751945.Theos_1508"/>
<dbReference type="CDD" id="cd00075">
    <property type="entry name" value="HATPase"/>
    <property type="match status" value="1"/>
</dbReference>
<dbReference type="SUPFAM" id="SSF47384">
    <property type="entry name" value="Homodimeric domain of signal transducing histidine kinase"/>
    <property type="match status" value="1"/>
</dbReference>
<evidence type="ECO:0000259" key="8">
    <source>
        <dbReference type="PROSITE" id="PS50109"/>
    </source>
</evidence>
<dbReference type="SMART" id="SM00388">
    <property type="entry name" value="HisKA"/>
    <property type="match status" value="1"/>
</dbReference>
<dbReference type="InterPro" id="IPR000014">
    <property type="entry name" value="PAS"/>
</dbReference>
<dbReference type="InterPro" id="IPR013655">
    <property type="entry name" value="PAS_fold_3"/>
</dbReference>
<comment type="catalytic activity">
    <reaction evidence="1">
        <text>ATP + protein L-histidine = ADP + protein N-phospho-L-histidine.</text>
        <dbReference type="EC" id="2.7.13.3"/>
    </reaction>
</comment>
<proteinExistence type="predicted"/>
<dbReference type="InterPro" id="IPR050736">
    <property type="entry name" value="Sensor_HK_Regulatory"/>
</dbReference>
<dbReference type="PROSITE" id="PS50109">
    <property type="entry name" value="HIS_KIN"/>
    <property type="match status" value="1"/>
</dbReference>
<evidence type="ECO:0000313" key="11">
    <source>
        <dbReference type="Proteomes" id="UP000000211"/>
    </source>
</evidence>
<dbReference type="Gene3D" id="3.30.450.40">
    <property type="match status" value="2"/>
</dbReference>
<evidence type="ECO:0000256" key="1">
    <source>
        <dbReference type="ARBA" id="ARBA00000085"/>
    </source>
</evidence>
<dbReference type="EC" id="2.7.13.3" evidence="2"/>
<keyword evidence="4" id="KW-0808">Transferase</keyword>
<keyword evidence="11" id="KW-1185">Reference proteome</keyword>
<dbReference type="InterPro" id="IPR036097">
    <property type="entry name" value="HisK_dim/P_sf"/>
</dbReference>
<dbReference type="eggNOG" id="COG2203">
    <property type="taxonomic scope" value="Bacteria"/>
</dbReference>
<evidence type="ECO:0000256" key="2">
    <source>
        <dbReference type="ARBA" id="ARBA00012438"/>
    </source>
</evidence>
<keyword evidence="3" id="KW-0597">Phosphoprotein</keyword>
<evidence type="ECO:0000256" key="5">
    <source>
        <dbReference type="ARBA" id="ARBA00022777"/>
    </source>
</evidence>
<dbReference type="Gene3D" id="3.30.450.20">
    <property type="entry name" value="PAS domain"/>
    <property type="match status" value="1"/>
</dbReference>
<dbReference type="SUPFAM" id="SSF55785">
    <property type="entry name" value="PYP-like sensor domain (PAS domain)"/>
    <property type="match status" value="1"/>
</dbReference>
<dbReference type="SUPFAM" id="SSF55874">
    <property type="entry name" value="ATPase domain of HSP90 chaperone/DNA topoisomerase II/histidine kinase"/>
    <property type="match status" value="1"/>
</dbReference>
<dbReference type="InterPro" id="IPR003661">
    <property type="entry name" value="HisK_dim/P_dom"/>
</dbReference>
<sequence>MLPWGQMRLSGALSVLGRFQRALLKDLEPTQILRNLLEVATEEGAERAALFLYHPETRELVGEVASGRGRHYTVSAIALPLYRKGEVQEAFFSEGPVKWGEEWLLPVVGEEGDYCWADPEARCTQRPRASRESRPLICPSCPRFAAKGVLSLEGVPEPLKPLLPLLAQLTALALKNAHLLKERDGALARLARQAEALAHVTALSREIARSLEPDAVLETLARALKERFGFYRVTVALARDGVLQGHLTLKGEALYWTEGRSRIRLSLASSPDPLARAVREGKTLLLPREELPEPLRGEMGATVAFVPILAEGEALGALAVDHGPGGPGVSEEEVRYLELLAGVAGVALRNAQLYREKTALSLALASERKRLSEVLEELPDGVVVLFGERGFANARAREVLGVGAEVGLAELPLALGPALSGGRTELLLGGQAYSVRGRRLSGFSVLVLHDISERARMEKALRDQVAFTQALVDLAQAALAEGGLEALAARIAERLRGLFGAEEAFLAAEEGGALRPLYTTCSLPPGGLPRPNLLERAMEEGKPLGVEALGRADCALAEALGLKSALVIPFRAGGFRGGLLLGYKRPRRFGKALDRLGQLSALLALVLEKARFLERLEAEEVRLRALLENAQDVVYVLDREGYIRFVSESVRPVLGYDPEGHKKAPLNALDFVHPEDRPLAESLFRELLAHGGEVRSAAFRVLHASGEPIPMEAFGRNLLHDPRVGGVVVTLRDLRPHLEAERLKGEFIAAVSHELRTPLAVIMGLAELLKEEGLSPSAEESVELILESAFRLKTMVDNLLDTSRLEAGRFEVNRRPVHLAPLLRDLARSFSGVARLSGVGFSVEVEELPLFLADPDRVVQVVGNLLSNAFKFTPPGGEVRLSARATEEAVVLEVADTGPGIPKEDLPRLFQRYARAKNAEKRGVSGTGLGLFISKHIVEAHGGRIEVETEEGKGSRFRVILPLYGPDPPH</sequence>
<dbReference type="eggNOG" id="COG2205">
    <property type="taxonomic scope" value="Bacteria"/>
</dbReference>
<dbReference type="HOGENOM" id="CLU_338566_0_0_0"/>
<dbReference type="PROSITE" id="PS50112">
    <property type="entry name" value="PAS"/>
    <property type="match status" value="1"/>
</dbReference>
<organism evidence="10 11">
    <name type="scientific">Thermus oshimai JL-2</name>
    <dbReference type="NCBI Taxonomy" id="751945"/>
    <lineage>
        <taxon>Bacteria</taxon>
        <taxon>Thermotogati</taxon>
        <taxon>Deinococcota</taxon>
        <taxon>Deinococci</taxon>
        <taxon>Thermales</taxon>
        <taxon>Thermaceae</taxon>
        <taxon>Thermus</taxon>
    </lineage>
</organism>
<dbReference type="Pfam" id="PF08447">
    <property type="entry name" value="PAS_3"/>
    <property type="match status" value="1"/>
</dbReference>
<evidence type="ECO:0000256" key="6">
    <source>
        <dbReference type="ARBA" id="ARBA00023012"/>
    </source>
</evidence>
<protein>
    <recommendedName>
        <fullName evidence="2">histidine kinase</fullName>
        <ecNumber evidence="2">2.7.13.3</ecNumber>
    </recommendedName>
</protein>
<keyword evidence="7" id="KW-0472">Membrane</keyword>
<dbReference type="PATRIC" id="fig|751945.3.peg.1490"/>
<dbReference type="CDD" id="cd00130">
    <property type="entry name" value="PAS"/>
    <property type="match status" value="1"/>
</dbReference>
<keyword evidence="6" id="KW-0902">Two-component regulatory system</keyword>
<dbReference type="InterPro" id="IPR029016">
    <property type="entry name" value="GAF-like_dom_sf"/>
</dbReference>
<dbReference type="NCBIfam" id="TIGR00229">
    <property type="entry name" value="sensory_box"/>
    <property type="match status" value="1"/>
</dbReference>
<evidence type="ECO:0000256" key="4">
    <source>
        <dbReference type="ARBA" id="ARBA00022679"/>
    </source>
</evidence>
<dbReference type="Proteomes" id="UP000000211">
    <property type="component" value="Chromosome"/>
</dbReference>
<dbReference type="InterPro" id="IPR004358">
    <property type="entry name" value="Sig_transdc_His_kin-like_C"/>
</dbReference>
<dbReference type="Gene3D" id="1.10.287.130">
    <property type="match status" value="1"/>
</dbReference>
<dbReference type="FunFam" id="3.30.565.10:FF:000006">
    <property type="entry name" value="Sensor histidine kinase WalK"/>
    <property type="match status" value="1"/>
</dbReference>
<evidence type="ECO:0000259" key="9">
    <source>
        <dbReference type="PROSITE" id="PS50112"/>
    </source>
</evidence>
<dbReference type="InterPro" id="IPR005467">
    <property type="entry name" value="His_kinase_dom"/>
</dbReference>
<dbReference type="FunFam" id="1.10.287.130:FF:000001">
    <property type="entry name" value="Two-component sensor histidine kinase"/>
    <property type="match status" value="1"/>
</dbReference>
<keyword evidence="5" id="KW-0418">Kinase</keyword>
<dbReference type="KEGG" id="tos:Theos_1508"/>
<evidence type="ECO:0000256" key="7">
    <source>
        <dbReference type="ARBA" id="ARBA00023136"/>
    </source>
</evidence>
<gene>
    <name evidence="10" type="ORF">Theos_1508</name>
</gene>
<dbReference type="PANTHER" id="PTHR43711:SF1">
    <property type="entry name" value="HISTIDINE KINASE 1"/>
    <property type="match status" value="1"/>
</dbReference>
<dbReference type="Pfam" id="PF00512">
    <property type="entry name" value="HisKA"/>
    <property type="match status" value="1"/>
</dbReference>
<dbReference type="SUPFAM" id="SSF55781">
    <property type="entry name" value="GAF domain-like"/>
    <property type="match status" value="2"/>
</dbReference>
<dbReference type="SMART" id="SM00091">
    <property type="entry name" value="PAS"/>
    <property type="match status" value="1"/>
</dbReference>
<dbReference type="CDD" id="cd00082">
    <property type="entry name" value="HisKA"/>
    <property type="match status" value="1"/>
</dbReference>
<dbReference type="SMART" id="SM00387">
    <property type="entry name" value="HATPase_c"/>
    <property type="match status" value="1"/>
</dbReference>
<dbReference type="InterPro" id="IPR003594">
    <property type="entry name" value="HATPase_dom"/>
</dbReference>
<dbReference type="Pfam" id="PF02518">
    <property type="entry name" value="HATPase_c"/>
    <property type="match status" value="1"/>
</dbReference>
<dbReference type="EMBL" id="CP003249">
    <property type="protein sequence ID" value="AFV76536.1"/>
    <property type="molecule type" value="Genomic_DNA"/>
</dbReference>
<evidence type="ECO:0000256" key="3">
    <source>
        <dbReference type="ARBA" id="ARBA00022553"/>
    </source>
</evidence>
<dbReference type="GO" id="GO:0000155">
    <property type="term" value="F:phosphorelay sensor kinase activity"/>
    <property type="evidence" value="ECO:0007669"/>
    <property type="project" value="InterPro"/>
</dbReference>
<feature type="domain" description="Histidine kinase" evidence="8">
    <location>
        <begin position="750"/>
        <end position="965"/>
    </location>
</feature>
<dbReference type="SMART" id="SM00065">
    <property type="entry name" value="GAF"/>
    <property type="match status" value="2"/>
</dbReference>
<reference evidence="10 11" key="1">
    <citation type="journal article" date="2013" name="Genome Announc.">
        <title>Whole Genome Sequencing of Thermus oshimai JL-2 and Thermus thermophilus JL-18, Incomplete Denitrifiers from the United States Great Basin.</title>
        <authorList>
            <person name="Murugapiran S.K."/>
            <person name="Huntemann M."/>
            <person name="Wei C.L."/>
            <person name="Han J."/>
            <person name="Detter J.C."/>
            <person name="Han C.S."/>
            <person name="Erkkila T.H."/>
            <person name="Teshima H."/>
            <person name="Chen A."/>
            <person name="Kyrpides N."/>
            <person name="Mavrommatis K."/>
            <person name="Markowitz V."/>
            <person name="Szeto E."/>
            <person name="Ivanova N."/>
            <person name="Pagani I."/>
            <person name="Lam J."/>
            <person name="McDonald A.I."/>
            <person name="Dodsworth J.A."/>
            <person name="Pati A."/>
            <person name="Goodwin L."/>
            <person name="Peters L."/>
            <person name="Pitluck S."/>
            <person name="Woyke T."/>
            <person name="Hedlund B.P."/>
        </authorList>
    </citation>
    <scope>NUCLEOTIDE SEQUENCE</scope>
    <source>
        <strain evidence="10 11">JL-2</strain>
    </source>
</reference>
<feature type="domain" description="PAS" evidence="9">
    <location>
        <begin position="619"/>
        <end position="691"/>
    </location>
</feature>
<dbReference type="InterPro" id="IPR035965">
    <property type="entry name" value="PAS-like_dom_sf"/>
</dbReference>
<dbReference type="AlphaFoldDB" id="K7QVG9"/>